<sequence length="140" mass="15880">MVSEMGELSLKRLRTDSLAGSVALRIDDKPAQGIQLRAVGGFGGTKGSSYRLRPPVQIPRLLPRPVDFSVGTILSGTEMLRHVLSALKWVRTLHISGTERPLKWVQRRRSALRWVHLYASDELFPRKIRLATRRNCALRR</sequence>
<evidence type="ECO:0000313" key="1">
    <source>
        <dbReference type="EMBL" id="KGM51645.1"/>
    </source>
</evidence>
<dbReference type="EMBL" id="AVPS01000005">
    <property type="protein sequence ID" value="KGM51645.1"/>
    <property type="molecule type" value="Genomic_DNA"/>
</dbReference>
<comment type="caution">
    <text evidence="1">The sequence shown here is derived from an EMBL/GenBank/DDBJ whole genome shotgun (WGS) entry which is preliminary data.</text>
</comment>
<organism evidence="1 2">
    <name type="scientific">Lysobacter concretionis Ko07 = DSM 16239</name>
    <dbReference type="NCBI Taxonomy" id="1122185"/>
    <lineage>
        <taxon>Bacteria</taxon>
        <taxon>Pseudomonadati</taxon>
        <taxon>Pseudomonadota</taxon>
        <taxon>Gammaproteobacteria</taxon>
        <taxon>Lysobacterales</taxon>
        <taxon>Lysobacteraceae</taxon>
        <taxon>Novilysobacter</taxon>
    </lineage>
</organism>
<evidence type="ECO:0000313" key="2">
    <source>
        <dbReference type="Proteomes" id="UP000030017"/>
    </source>
</evidence>
<protein>
    <submittedName>
        <fullName evidence="1">Uncharacterized protein</fullName>
    </submittedName>
</protein>
<reference evidence="1 2" key="1">
    <citation type="submission" date="2013-08" db="EMBL/GenBank/DDBJ databases">
        <title>Genome sequencing of Lysobacter.</title>
        <authorList>
            <person name="Zhang S."/>
            <person name="Wang G."/>
        </authorList>
    </citation>
    <scope>NUCLEOTIDE SEQUENCE [LARGE SCALE GENOMIC DNA]</scope>
    <source>
        <strain evidence="1 2">Ko07</strain>
    </source>
</reference>
<accession>A0A0A0EMZ2</accession>
<keyword evidence="2" id="KW-1185">Reference proteome</keyword>
<proteinExistence type="predicted"/>
<gene>
    <name evidence="1" type="ORF">N792_08135</name>
</gene>
<dbReference type="Proteomes" id="UP000030017">
    <property type="component" value="Unassembled WGS sequence"/>
</dbReference>
<name>A0A0A0EMZ2_9GAMM</name>
<dbReference type="AlphaFoldDB" id="A0A0A0EMZ2"/>